<dbReference type="SUPFAM" id="SSF51735">
    <property type="entry name" value="NAD(P)-binding Rossmann-fold domains"/>
    <property type="match status" value="1"/>
</dbReference>
<evidence type="ECO:0000259" key="14">
    <source>
        <dbReference type="PROSITE" id="PS51850"/>
    </source>
</evidence>
<dbReference type="InterPro" id="IPR013023">
    <property type="entry name" value="KARI"/>
</dbReference>
<proteinExistence type="inferred from homology"/>
<comment type="caution">
    <text evidence="13">Lacks conserved residue(s) required for the propagation of feature annotation.</text>
</comment>
<feature type="binding site" evidence="13">
    <location>
        <position position="236"/>
    </location>
    <ligand>
        <name>Mg(2+)</name>
        <dbReference type="ChEBI" id="CHEBI:18420"/>
        <label>1</label>
    </ligand>
</feature>
<dbReference type="PROSITE" id="PS51851">
    <property type="entry name" value="KARI_C"/>
    <property type="match status" value="1"/>
</dbReference>
<dbReference type="InterPro" id="IPR008927">
    <property type="entry name" value="6-PGluconate_DH-like_C_sf"/>
</dbReference>
<name>A0ABP7L0Z1_9ACTN</name>
<dbReference type="PANTHER" id="PTHR21371">
    <property type="entry name" value="KETOL-ACID REDUCTOISOMERASE, MITOCHONDRIAL"/>
    <property type="match status" value="1"/>
</dbReference>
<dbReference type="PROSITE" id="PS51850">
    <property type="entry name" value="KARI_N"/>
    <property type="match status" value="1"/>
</dbReference>
<dbReference type="InterPro" id="IPR013328">
    <property type="entry name" value="6PGD_dom2"/>
</dbReference>
<dbReference type="PANTHER" id="PTHR21371:SF1">
    <property type="entry name" value="KETOL-ACID REDUCTOISOMERASE, MITOCHONDRIAL"/>
    <property type="match status" value="1"/>
</dbReference>
<comment type="similarity">
    <text evidence="4 13">Belongs to the ketol-acid reductoisomerase family.</text>
</comment>
<dbReference type="InterPro" id="IPR013116">
    <property type="entry name" value="KARI_N"/>
</dbReference>
<evidence type="ECO:0000256" key="12">
    <source>
        <dbReference type="ARBA" id="ARBA00050044"/>
    </source>
</evidence>
<accession>A0ABP7L0Z1</accession>
<evidence type="ECO:0000256" key="11">
    <source>
        <dbReference type="ARBA" id="ARBA00050043"/>
    </source>
</evidence>
<evidence type="ECO:0000259" key="15">
    <source>
        <dbReference type="PROSITE" id="PS51851"/>
    </source>
</evidence>
<dbReference type="Pfam" id="PF07991">
    <property type="entry name" value="KARI_N"/>
    <property type="match status" value="1"/>
</dbReference>
<keyword evidence="7 13" id="KW-0460">Magnesium</keyword>
<evidence type="ECO:0000256" key="6">
    <source>
        <dbReference type="ARBA" id="ARBA00022723"/>
    </source>
</evidence>
<organism evidence="16 17">
    <name type="scientific">Streptomyces lannensis</name>
    <dbReference type="NCBI Taxonomy" id="766498"/>
    <lineage>
        <taxon>Bacteria</taxon>
        <taxon>Bacillati</taxon>
        <taxon>Actinomycetota</taxon>
        <taxon>Actinomycetes</taxon>
        <taxon>Kitasatosporales</taxon>
        <taxon>Streptomycetaceae</taxon>
        <taxon>Streptomyces</taxon>
    </lineage>
</organism>
<gene>
    <name evidence="16" type="ORF">GCM10022207_67820</name>
</gene>
<keyword evidence="6 13" id="KW-0479">Metal-binding</keyword>
<feature type="domain" description="KARI N-terminal Rossmann" evidence="14">
    <location>
        <begin position="28"/>
        <end position="227"/>
    </location>
</feature>
<comment type="cofactor">
    <cofactor evidence="1">
        <name>Mg(2+)</name>
        <dbReference type="ChEBI" id="CHEBI:18420"/>
    </cofactor>
</comment>
<comment type="pathway">
    <text evidence="3">Amino-acid biosynthesis; L-isoleucine biosynthesis; L-isoleucine from 2-oxobutanoate: step 2/4.</text>
</comment>
<dbReference type="Proteomes" id="UP001501563">
    <property type="component" value="Unassembled WGS sequence"/>
</dbReference>
<dbReference type="Gene3D" id="1.10.1040.10">
    <property type="entry name" value="N-(1-d-carboxylethyl)-l-norvaline Dehydrogenase, domain 2"/>
    <property type="match status" value="1"/>
</dbReference>
<evidence type="ECO:0000256" key="5">
    <source>
        <dbReference type="ARBA" id="ARBA00022605"/>
    </source>
</evidence>
<evidence type="ECO:0000256" key="4">
    <source>
        <dbReference type="ARBA" id="ARBA00010318"/>
    </source>
</evidence>
<evidence type="ECO:0000256" key="9">
    <source>
        <dbReference type="ARBA" id="ARBA00023304"/>
    </source>
</evidence>
<keyword evidence="17" id="KW-1185">Reference proteome</keyword>
<dbReference type="SUPFAM" id="SSF48179">
    <property type="entry name" value="6-phosphogluconate dehydrogenase C-terminal domain-like"/>
    <property type="match status" value="1"/>
</dbReference>
<feature type="binding site" evidence="13">
    <location>
        <position position="232"/>
    </location>
    <ligand>
        <name>Mg(2+)</name>
        <dbReference type="ChEBI" id="CHEBI:18420"/>
        <label>1</label>
    </ligand>
</feature>
<evidence type="ECO:0000256" key="2">
    <source>
        <dbReference type="ARBA" id="ARBA00004864"/>
    </source>
</evidence>
<evidence type="ECO:0000256" key="13">
    <source>
        <dbReference type="PROSITE-ProRule" id="PRU01198"/>
    </source>
</evidence>
<keyword evidence="5 13" id="KW-0028">Amino-acid biosynthesis</keyword>
<sequence length="492" mass="53093">MEPTSLDFETAIFDKEYVTLGGRREAIVRGGRHLFDRLPAAFEGVNQIAVIGWGSQGPAQAQNLRDSLQGAVKVVVGLRESSSSAPAARAAGFTEEDGTLGEMFQVISDSDVVLLLISDAAQAELFPQVFKALRPGATLGLSHGFLLGHLSGVGQEFPSGIDVIAVCPKGMGPSVRALYVQGATVNGAGINASFAVHQDVSGRAVDRALGWSVALGAPFTFQTTLESEYLSDLTGERSMLLAGVHGIVESLYRRYRDQGMTARAAFLNSVECVTGPISRIISSRGLTGVYDELADGDKEVFARAYAAAYPVGLELTAEIYDEVKSGNEIRSVILAGQRMPRFPMGKIDEADMWVTGQKVRAERADRDDVTLNPFTAGVFCGIMMAQVDLLLEQGHPYSEIANESVIEAVDSLNPYMHARGVAHMVDNCSTTARLGARKWAPRFDYLLTQVAYPAVDGDRVEPAPFDAFEKHVIHDVLRVCSEMRPSVDIFVE</sequence>
<comment type="caution">
    <text evidence="16">The sequence shown here is derived from an EMBL/GenBank/DDBJ whole genome shotgun (WGS) entry which is preliminary data.</text>
</comment>
<feature type="domain" description="KARI C-terminal knotted" evidence="15">
    <location>
        <begin position="224"/>
        <end position="366"/>
    </location>
</feature>
<evidence type="ECO:0000256" key="3">
    <source>
        <dbReference type="ARBA" id="ARBA00004885"/>
    </source>
</evidence>
<evidence type="ECO:0000313" key="16">
    <source>
        <dbReference type="EMBL" id="GAA3890654.1"/>
    </source>
</evidence>
<evidence type="ECO:0000256" key="1">
    <source>
        <dbReference type="ARBA" id="ARBA00001946"/>
    </source>
</evidence>
<evidence type="ECO:0000313" key="17">
    <source>
        <dbReference type="Proteomes" id="UP001501563"/>
    </source>
</evidence>
<dbReference type="Gene3D" id="3.40.50.720">
    <property type="entry name" value="NAD(P)-binding Rossmann-like Domain"/>
    <property type="match status" value="1"/>
</dbReference>
<reference evidence="17" key="1">
    <citation type="journal article" date="2019" name="Int. J. Syst. Evol. Microbiol.">
        <title>The Global Catalogue of Microorganisms (GCM) 10K type strain sequencing project: providing services to taxonomists for standard genome sequencing and annotation.</title>
        <authorList>
            <consortium name="The Broad Institute Genomics Platform"/>
            <consortium name="The Broad Institute Genome Sequencing Center for Infectious Disease"/>
            <person name="Wu L."/>
            <person name="Ma J."/>
        </authorList>
    </citation>
    <scope>NUCLEOTIDE SEQUENCE [LARGE SCALE GENOMIC DNA]</scope>
    <source>
        <strain evidence="17">JCM 16578</strain>
    </source>
</reference>
<dbReference type="EMBL" id="BAAAZA010000026">
    <property type="protein sequence ID" value="GAA3890654.1"/>
    <property type="molecule type" value="Genomic_DNA"/>
</dbReference>
<evidence type="ECO:0000256" key="10">
    <source>
        <dbReference type="ARBA" id="ARBA00032744"/>
    </source>
</evidence>
<feature type="binding site" evidence="13">
    <location>
        <position position="232"/>
    </location>
    <ligand>
        <name>Mg(2+)</name>
        <dbReference type="ChEBI" id="CHEBI:18420"/>
        <label>2</label>
    </ligand>
</feature>
<dbReference type="InterPro" id="IPR000506">
    <property type="entry name" value="KARI_C"/>
</dbReference>
<dbReference type="InterPro" id="IPR036291">
    <property type="entry name" value="NAD(P)-bd_dom_sf"/>
</dbReference>
<evidence type="ECO:0000256" key="8">
    <source>
        <dbReference type="ARBA" id="ARBA00023002"/>
    </source>
</evidence>
<protein>
    <recommendedName>
        <fullName evidence="10">Acetohydroxy-acid isomeroreductase</fullName>
    </recommendedName>
    <alternativeName>
        <fullName evidence="12">Ketol-acid reductoisomerase type 1</fullName>
    </alternativeName>
    <alternativeName>
        <fullName evidence="11">Ketol-acid reductoisomerase type I</fullName>
    </alternativeName>
</protein>
<keyword evidence="9 13" id="KW-0100">Branched-chain amino acid biosynthesis</keyword>
<dbReference type="RefSeq" id="WP_345553070.1">
    <property type="nucleotide sequence ID" value="NZ_BAAAZA010000026.1"/>
</dbReference>
<evidence type="ECO:0000256" key="7">
    <source>
        <dbReference type="ARBA" id="ARBA00022842"/>
    </source>
</evidence>
<comment type="pathway">
    <text evidence="2">Amino-acid biosynthesis; L-valine biosynthesis; L-valine from pyruvate: step 2/4.</text>
</comment>
<dbReference type="Pfam" id="PF01450">
    <property type="entry name" value="KARI_C"/>
    <property type="match status" value="1"/>
</dbReference>
<keyword evidence="8 13" id="KW-0560">Oxidoreductase</keyword>